<reference evidence="6 7" key="1">
    <citation type="journal article" date="2014" name="BMC Genomics">
        <title>Adaptive genomic structural variation in the grape powdery mildew pathogen, Erysiphe necator.</title>
        <authorList>
            <person name="Jones L."/>
            <person name="Riaz S."/>
            <person name="Morales-Cruz A."/>
            <person name="Amrine K.C."/>
            <person name="McGuire B."/>
            <person name="Gubler W.D."/>
            <person name="Walker M.A."/>
            <person name="Cantu D."/>
        </authorList>
    </citation>
    <scope>NUCLEOTIDE SEQUENCE [LARGE SCALE GENOMIC DNA]</scope>
    <source>
        <strain evidence="7">c</strain>
    </source>
</reference>
<name>A0A0B1P120_UNCNE</name>
<comment type="catalytic activity">
    <reaction evidence="4">
        <text>a 1-O-alkyl-2-acetyl-sn-glycero-3-phosphocholine + H2O = a 1-O-alkyl-sn-glycero-3-phosphocholine + acetate + H(+)</text>
        <dbReference type="Rhea" id="RHEA:17777"/>
        <dbReference type="ChEBI" id="CHEBI:15377"/>
        <dbReference type="ChEBI" id="CHEBI:15378"/>
        <dbReference type="ChEBI" id="CHEBI:30089"/>
        <dbReference type="ChEBI" id="CHEBI:30909"/>
        <dbReference type="ChEBI" id="CHEBI:36707"/>
        <dbReference type="EC" id="3.1.1.47"/>
    </reaction>
</comment>
<evidence type="ECO:0000256" key="4">
    <source>
        <dbReference type="PIRNR" id="PIRNR018169"/>
    </source>
</evidence>
<feature type="active site" description="Charge relay system" evidence="5">
    <location>
        <position position="323"/>
    </location>
</feature>
<dbReference type="Gene3D" id="3.40.50.1820">
    <property type="entry name" value="alpha/beta hydrolase"/>
    <property type="match status" value="1"/>
</dbReference>
<evidence type="ECO:0000256" key="1">
    <source>
        <dbReference type="ARBA" id="ARBA00022801"/>
    </source>
</evidence>
<evidence type="ECO:0000256" key="3">
    <source>
        <dbReference type="ARBA" id="ARBA00023098"/>
    </source>
</evidence>
<dbReference type="GO" id="GO:0003847">
    <property type="term" value="F:1-alkyl-2-acetylglycerophosphocholine esterase activity"/>
    <property type="evidence" value="ECO:0007669"/>
    <property type="project" value="UniProtKB-UniRule"/>
</dbReference>
<feature type="active site" description="Charge relay system" evidence="5">
    <location>
        <position position="411"/>
    </location>
</feature>
<proteinExistence type="inferred from homology"/>
<dbReference type="InterPro" id="IPR016715">
    <property type="entry name" value="PAF_acetylhydro_eukaryote"/>
</dbReference>
<evidence type="ECO:0000313" key="7">
    <source>
        <dbReference type="Proteomes" id="UP000030854"/>
    </source>
</evidence>
<comment type="similarity">
    <text evidence="4">Belongs to the serine esterase family.</text>
</comment>
<protein>
    <recommendedName>
        <fullName evidence="4">Putative phospholipase</fullName>
        <ecNumber evidence="4">3.1.1.47</ecNumber>
    </recommendedName>
</protein>
<evidence type="ECO:0000256" key="5">
    <source>
        <dbReference type="PIRSR" id="PIRSR018169-1"/>
    </source>
</evidence>
<keyword evidence="7" id="KW-1185">Reference proteome</keyword>
<evidence type="ECO:0000313" key="6">
    <source>
        <dbReference type="EMBL" id="KHJ32302.1"/>
    </source>
</evidence>
<gene>
    <name evidence="6" type="ORF">EV44_g4700</name>
</gene>
<comment type="caution">
    <text evidence="6">The sequence shown here is derived from an EMBL/GenBank/DDBJ whole genome shotgun (WGS) entry which is preliminary data.</text>
</comment>
<keyword evidence="1 4" id="KW-0378">Hydrolase</keyword>
<keyword evidence="3 4" id="KW-0443">Lipid metabolism</keyword>
<organism evidence="6 7">
    <name type="scientific">Uncinula necator</name>
    <name type="common">Grape powdery mildew</name>
    <dbReference type="NCBI Taxonomy" id="52586"/>
    <lineage>
        <taxon>Eukaryota</taxon>
        <taxon>Fungi</taxon>
        <taxon>Dikarya</taxon>
        <taxon>Ascomycota</taxon>
        <taxon>Pezizomycotina</taxon>
        <taxon>Leotiomycetes</taxon>
        <taxon>Erysiphales</taxon>
        <taxon>Erysiphaceae</taxon>
        <taxon>Erysiphe</taxon>
    </lineage>
</organism>
<dbReference type="EMBL" id="JNVN01002188">
    <property type="protein sequence ID" value="KHJ32302.1"/>
    <property type="molecule type" value="Genomic_DNA"/>
</dbReference>
<dbReference type="Proteomes" id="UP000030854">
    <property type="component" value="Unassembled WGS sequence"/>
</dbReference>
<dbReference type="HOGENOM" id="CLU_024458_0_0_1"/>
<feature type="active site" description="Nucleophile" evidence="5">
    <location>
        <position position="271"/>
    </location>
</feature>
<dbReference type="AlphaFoldDB" id="A0A0B1P120"/>
<dbReference type="InterPro" id="IPR029058">
    <property type="entry name" value="AB_hydrolase_fold"/>
</dbReference>
<dbReference type="PIRSF" id="PIRSF018169">
    <property type="entry name" value="PAF_acetylhydrolase"/>
    <property type="match status" value="1"/>
</dbReference>
<evidence type="ECO:0000256" key="2">
    <source>
        <dbReference type="ARBA" id="ARBA00022963"/>
    </source>
</evidence>
<dbReference type="STRING" id="52586.A0A0B1P120"/>
<sequence length="518" mass="58321">MLFVPKFPEYILSLLMRGVRFSGPYKVGTIDVEIPLDELRSPSPSPLDDDSKVKTILYRIFYPCDPETKNEYADWLPQPQRAYLAGYCRLLNVKSNVASCLSYIPNPFSFIKIPARIDAPILKANNLNNRWPVMIFSHGLGGTRNTYSFIAGSISSYGMIVITPEHRDGSAPISFIRNLSPEAKGLKQTLSDDQSVDYIQLPHVASSTVEEARNSQLKIRLWELGLVHDSLLKINDGIPIKNLSPSSFILDSVKGMMDLETPGKISFAGHSFGAATITQFVKSTFYASSVYQAPKDFEPLFKPDSTATITKQIIESTPVILLDVWCLPLKAETTRWLWNRPLPSYNNEKSPGGKVILAIESASFYNWDEHLQTTKKLLSPSPSSSINLEAVRNDISTWKEPYFYYAENSAHISQSDFGLLYPSITNKFLGCEEPERLMMLQVRAIVQFLRNQDIEISPLSSKDKEINKNNEGIESDDDTYILGDKQQVRGWIRISTFLDKNYNIKVDDDGNDDGKAIT</sequence>
<dbReference type="SUPFAM" id="SSF53474">
    <property type="entry name" value="alpha/beta-Hydrolases"/>
    <property type="match status" value="1"/>
</dbReference>
<dbReference type="GO" id="GO:0016042">
    <property type="term" value="P:lipid catabolic process"/>
    <property type="evidence" value="ECO:0007669"/>
    <property type="project" value="UniProtKB-KW"/>
</dbReference>
<keyword evidence="2 4" id="KW-0442">Lipid degradation</keyword>
<dbReference type="PANTHER" id="PTHR10272:SF7">
    <property type="entry name" value="PHOSPHOLIPASE-RELATED"/>
    <property type="match status" value="1"/>
</dbReference>
<dbReference type="EC" id="3.1.1.47" evidence="4"/>
<dbReference type="OMA" id="FCPEHRD"/>
<accession>A0A0B1P120</accession>
<dbReference type="Pfam" id="PF03403">
    <property type="entry name" value="PAF-AH_p_II"/>
    <property type="match status" value="1"/>
</dbReference>
<dbReference type="PANTHER" id="PTHR10272">
    <property type="entry name" value="PLATELET-ACTIVATING FACTOR ACETYLHYDROLASE"/>
    <property type="match status" value="1"/>
</dbReference>